<name>A0AC34G2F7_9BILA</name>
<proteinExistence type="predicted"/>
<reference evidence="2" key="1">
    <citation type="submission" date="2022-11" db="UniProtKB">
        <authorList>
            <consortium name="WormBaseParasite"/>
        </authorList>
    </citation>
    <scope>IDENTIFICATION</scope>
</reference>
<evidence type="ECO:0000313" key="1">
    <source>
        <dbReference type="Proteomes" id="UP000887579"/>
    </source>
</evidence>
<dbReference type="WBParaSite" id="ES5_v2.g23921.t1">
    <property type="protein sequence ID" value="ES5_v2.g23921.t1"/>
    <property type="gene ID" value="ES5_v2.g23921"/>
</dbReference>
<sequence>MRFFIIFAVFLLLLNVSTAHPSGKGIAKAAPAILSGAGIVKDAIPEDAKDKIKEKAKDLKDKIFHL</sequence>
<evidence type="ECO:0000313" key="2">
    <source>
        <dbReference type="WBParaSite" id="ES5_v2.g23921.t1"/>
    </source>
</evidence>
<protein>
    <submittedName>
        <fullName evidence="2">Uncharacterized protein</fullName>
    </submittedName>
</protein>
<dbReference type="Proteomes" id="UP000887579">
    <property type="component" value="Unplaced"/>
</dbReference>
<organism evidence="1 2">
    <name type="scientific">Panagrolaimus sp. ES5</name>
    <dbReference type="NCBI Taxonomy" id="591445"/>
    <lineage>
        <taxon>Eukaryota</taxon>
        <taxon>Metazoa</taxon>
        <taxon>Ecdysozoa</taxon>
        <taxon>Nematoda</taxon>
        <taxon>Chromadorea</taxon>
        <taxon>Rhabditida</taxon>
        <taxon>Tylenchina</taxon>
        <taxon>Panagrolaimomorpha</taxon>
        <taxon>Panagrolaimoidea</taxon>
        <taxon>Panagrolaimidae</taxon>
        <taxon>Panagrolaimus</taxon>
    </lineage>
</organism>
<accession>A0AC34G2F7</accession>